<dbReference type="Gene3D" id="1.10.3020.10">
    <property type="entry name" value="alpha-amino acid ester hydrolase ( Helical cap domain)"/>
    <property type="match status" value="1"/>
</dbReference>
<evidence type="ECO:0000256" key="2">
    <source>
        <dbReference type="SAM" id="SignalP"/>
    </source>
</evidence>
<dbReference type="Gene3D" id="2.60.120.260">
    <property type="entry name" value="Galactose-binding domain-like"/>
    <property type="match status" value="1"/>
</dbReference>
<dbReference type="OrthoDB" id="319764at2"/>
<accession>A0A225DZ25</accession>
<evidence type="ECO:0000259" key="3">
    <source>
        <dbReference type="SMART" id="SM00939"/>
    </source>
</evidence>
<reference evidence="5" key="1">
    <citation type="submission" date="2017-06" db="EMBL/GenBank/DDBJ databases">
        <title>Genome analysis of Fimbriiglobus ruber SP5, the first member of the order Planctomycetales with confirmed chitinolytic capability.</title>
        <authorList>
            <person name="Ravin N.V."/>
            <person name="Rakitin A.L."/>
            <person name="Ivanova A.A."/>
            <person name="Beletsky A.V."/>
            <person name="Kulichevskaya I.S."/>
            <person name="Mardanov A.V."/>
            <person name="Dedysh S.N."/>
        </authorList>
    </citation>
    <scope>NUCLEOTIDE SEQUENCE [LARGE SCALE GENOMIC DNA]</scope>
    <source>
        <strain evidence="5">SP5</strain>
    </source>
</reference>
<dbReference type="RefSeq" id="WP_088251767.1">
    <property type="nucleotide sequence ID" value="NZ_NIDE01000001.1"/>
</dbReference>
<dbReference type="SUPFAM" id="SSF49785">
    <property type="entry name" value="Galactose-binding domain-like"/>
    <property type="match status" value="1"/>
</dbReference>
<evidence type="ECO:0000313" key="4">
    <source>
        <dbReference type="EMBL" id="OWK46552.1"/>
    </source>
</evidence>
<evidence type="ECO:0000256" key="1">
    <source>
        <dbReference type="ARBA" id="ARBA00022801"/>
    </source>
</evidence>
<dbReference type="EMBL" id="NIDE01000001">
    <property type="protein sequence ID" value="OWK46552.1"/>
    <property type="molecule type" value="Genomic_DNA"/>
</dbReference>
<comment type="caution">
    <text evidence="4">The sequence shown here is derived from an EMBL/GenBank/DDBJ whole genome shotgun (WGS) entry which is preliminary data.</text>
</comment>
<keyword evidence="5" id="KW-1185">Reference proteome</keyword>
<feature type="domain" description="Xaa-Pro dipeptidyl-peptidase C-terminal" evidence="3">
    <location>
        <begin position="369"/>
        <end position="636"/>
    </location>
</feature>
<gene>
    <name evidence="4" type="ORF">FRUB_00251</name>
</gene>
<feature type="chain" id="PRO_5012240122" evidence="2">
    <location>
        <begin position="21"/>
        <end position="643"/>
    </location>
</feature>
<dbReference type="SUPFAM" id="SSF53474">
    <property type="entry name" value="alpha/beta-Hydrolases"/>
    <property type="match status" value="1"/>
</dbReference>
<dbReference type="InterPro" id="IPR005674">
    <property type="entry name" value="CocE/Ser_esterase"/>
</dbReference>
<dbReference type="Proteomes" id="UP000214646">
    <property type="component" value="Unassembled WGS sequence"/>
</dbReference>
<dbReference type="InterPro" id="IPR008979">
    <property type="entry name" value="Galactose-bd-like_sf"/>
</dbReference>
<dbReference type="Pfam" id="PF08530">
    <property type="entry name" value="PepX_C"/>
    <property type="match status" value="1"/>
</dbReference>
<dbReference type="NCBIfam" id="TIGR00976">
    <property type="entry name" value="CocE_NonD"/>
    <property type="match status" value="1"/>
</dbReference>
<organism evidence="4 5">
    <name type="scientific">Fimbriiglobus ruber</name>
    <dbReference type="NCBI Taxonomy" id="1908690"/>
    <lineage>
        <taxon>Bacteria</taxon>
        <taxon>Pseudomonadati</taxon>
        <taxon>Planctomycetota</taxon>
        <taxon>Planctomycetia</taxon>
        <taxon>Gemmatales</taxon>
        <taxon>Gemmataceae</taxon>
        <taxon>Fimbriiglobus</taxon>
    </lineage>
</organism>
<dbReference type="GO" id="GO:0008239">
    <property type="term" value="F:dipeptidyl-peptidase activity"/>
    <property type="evidence" value="ECO:0007669"/>
    <property type="project" value="InterPro"/>
</dbReference>
<protein>
    <submittedName>
        <fullName evidence="4">X-Pro dipeptidyl-peptidase</fullName>
    </submittedName>
</protein>
<keyword evidence="2" id="KW-0732">Signal</keyword>
<sequence>MRAIGITTLLLFTLPAVAIAQQPPPPPDPNDIAEATRQIKAAYTKYEYRIPMRDGKRLFTSVYVPKDASKQYPMLLSRTPYSVGPYGTDKYPDKLRPGLHFSNAGYIFVYQDVRGRWMSEGDYVNMRPHNPKKGPKEIDESSDTYDTIDWLLKNVKGHNSRVGMWGISYPGFYTVAGMIEAHPALVAVSPQAPVTDWFTGDDFHHNGALFLPHCFNFIANFGKPRPSPTTKAQYLKFDHGTPDGYKFFLEMGPLANADKKYFKGDVAFWNEVMTHGTYDDYWKARNIRQHIKDIRPAVMSVGGWFDAENLFGAVETFKKVDETGWPKGGLHLVMGPWSHGAWSKSDGDKLGDVSFNAKTTEFYRDQIELPFFEHHLKDPEGEFHHPRAWVFETGTNIWRKFETWPPKDAKTTEFYFHPEGKVYTFAPSKWPSGMTPEPAYFDEFVSDPAKPVPYINKTGIGMLAEYMTADQRHAATRPDVLVYQTDVLEDDTTITGPLDVELSVSTTGTDADWIVKVIDVYPDDHADPDPNPAGVKMGAYQQLVRGEVMRGKFRNGLDKPEPFEPGRVAKVKWTMPDTCHTFRAGHRIMIQVQSTWFPLVDRNPQAFLDIYAAKPEDFKKQTHRVYRGPDAASKVTVRVLMPQ</sequence>
<dbReference type="AlphaFoldDB" id="A0A225DZ25"/>
<dbReference type="InterPro" id="IPR029058">
    <property type="entry name" value="AB_hydrolase_fold"/>
</dbReference>
<name>A0A225DZ25_9BACT</name>
<dbReference type="InterPro" id="IPR000383">
    <property type="entry name" value="Xaa-Pro-like_dom"/>
</dbReference>
<dbReference type="SMART" id="SM00939">
    <property type="entry name" value="PepX_C"/>
    <property type="match status" value="1"/>
</dbReference>
<proteinExistence type="predicted"/>
<evidence type="ECO:0000313" key="5">
    <source>
        <dbReference type="Proteomes" id="UP000214646"/>
    </source>
</evidence>
<dbReference type="InterPro" id="IPR013736">
    <property type="entry name" value="Xaa-Pro_dipept_C"/>
</dbReference>
<dbReference type="Gene3D" id="3.40.50.1820">
    <property type="entry name" value="alpha/beta hydrolase"/>
    <property type="match status" value="1"/>
</dbReference>
<dbReference type="Pfam" id="PF02129">
    <property type="entry name" value="Peptidase_S15"/>
    <property type="match status" value="1"/>
</dbReference>
<feature type="signal peptide" evidence="2">
    <location>
        <begin position="1"/>
        <end position="20"/>
    </location>
</feature>
<keyword evidence="1" id="KW-0378">Hydrolase</keyword>